<dbReference type="OrthoDB" id="9783347at2"/>
<dbReference type="PANTHER" id="PTHR33798">
    <property type="entry name" value="FLAVOPROTEIN OXYGENASE"/>
    <property type="match status" value="1"/>
</dbReference>
<dbReference type="AlphaFoldDB" id="A0A2G1QMP6"/>
<evidence type="ECO:0000259" key="5">
    <source>
        <dbReference type="SMART" id="SM00903"/>
    </source>
</evidence>
<dbReference type="Pfam" id="PF01613">
    <property type="entry name" value="Flavin_Reduct"/>
    <property type="match status" value="1"/>
</dbReference>
<dbReference type="Proteomes" id="UP000221168">
    <property type="component" value="Unassembled WGS sequence"/>
</dbReference>
<dbReference type="GO" id="GO:0010181">
    <property type="term" value="F:FMN binding"/>
    <property type="evidence" value="ECO:0007669"/>
    <property type="project" value="InterPro"/>
</dbReference>
<dbReference type="RefSeq" id="WP_099306538.1">
    <property type="nucleotide sequence ID" value="NZ_PDVP01000006.1"/>
</dbReference>
<dbReference type="EMBL" id="PDVP01000006">
    <property type="protein sequence ID" value="PHP66772.1"/>
    <property type="molecule type" value="Genomic_DNA"/>
</dbReference>
<comment type="caution">
    <text evidence="6">The sequence shown here is derived from an EMBL/GenBank/DDBJ whole genome shotgun (WGS) entry which is preliminary data.</text>
</comment>
<reference evidence="6 7" key="1">
    <citation type="submission" date="2017-10" db="EMBL/GenBank/DDBJ databases">
        <title>Sedimentibacterium mangrovi gen. nov., sp. nov., a novel member of family Phyllobacteriacea isolated from mangrove sediment.</title>
        <authorList>
            <person name="Liao H."/>
            <person name="Tian Y."/>
        </authorList>
    </citation>
    <scope>NUCLEOTIDE SEQUENCE [LARGE SCALE GENOMIC DNA]</scope>
    <source>
        <strain evidence="6 7">X9-2-2</strain>
    </source>
</reference>
<gene>
    <name evidence="6" type="ORF">CSC94_11735</name>
</gene>
<organism evidence="6 7">
    <name type="scientific">Zhengella mangrovi</name>
    <dbReference type="NCBI Taxonomy" id="1982044"/>
    <lineage>
        <taxon>Bacteria</taxon>
        <taxon>Pseudomonadati</taxon>
        <taxon>Pseudomonadota</taxon>
        <taxon>Alphaproteobacteria</taxon>
        <taxon>Hyphomicrobiales</taxon>
        <taxon>Notoacmeibacteraceae</taxon>
        <taxon>Zhengella</taxon>
    </lineage>
</organism>
<keyword evidence="7" id="KW-1185">Reference proteome</keyword>
<keyword evidence="2" id="KW-0285">Flavoprotein</keyword>
<dbReference type="Gene3D" id="2.30.110.10">
    <property type="entry name" value="Electron Transport, Fmn-binding Protein, Chain A"/>
    <property type="match status" value="1"/>
</dbReference>
<evidence type="ECO:0000256" key="2">
    <source>
        <dbReference type="ARBA" id="ARBA00022630"/>
    </source>
</evidence>
<dbReference type="PANTHER" id="PTHR33798:SF5">
    <property type="entry name" value="FLAVIN REDUCTASE LIKE DOMAIN-CONTAINING PROTEIN"/>
    <property type="match status" value="1"/>
</dbReference>
<comment type="similarity">
    <text evidence="4">Belongs to the flavoredoxin family.</text>
</comment>
<sequence>MEFDSFYPEALDRTIQSKLMNGIVVPRPIAWVSTTGSAGLNLAPFSYFNVVAVEPPVVMFSISIPVADRTGTVKDTLQNLREVPEFVLHLVDQELALQMNETSAEHGRGTNEFEAAGLTPIPSSRVRPPRIGEAGLHLECALMEILEIGKVPYHMVLGEVIAIHARKSIVDERYRVDQDLHRPIGRLGGASQYATTKDRFTIMGSHIKTG</sequence>
<dbReference type="SMART" id="SM00903">
    <property type="entry name" value="Flavin_Reduct"/>
    <property type="match status" value="1"/>
</dbReference>
<name>A0A2G1QMP6_9HYPH</name>
<dbReference type="InterPro" id="IPR002563">
    <property type="entry name" value="Flavin_Rdtase-like_dom"/>
</dbReference>
<keyword evidence="3" id="KW-0288">FMN</keyword>
<dbReference type="SUPFAM" id="SSF50475">
    <property type="entry name" value="FMN-binding split barrel"/>
    <property type="match status" value="1"/>
</dbReference>
<proteinExistence type="inferred from homology"/>
<evidence type="ECO:0000256" key="4">
    <source>
        <dbReference type="ARBA" id="ARBA00038054"/>
    </source>
</evidence>
<feature type="domain" description="Flavin reductase like" evidence="5">
    <location>
        <begin position="22"/>
        <end position="176"/>
    </location>
</feature>
<evidence type="ECO:0000313" key="7">
    <source>
        <dbReference type="Proteomes" id="UP000221168"/>
    </source>
</evidence>
<accession>A0A2G1QMP6</accession>
<evidence type="ECO:0000256" key="1">
    <source>
        <dbReference type="ARBA" id="ARBA00001917"/>
    </source>
</evidence>
<evidence type="ECO:0000256" key="3">
    <source>
        <dbReference type="ARBA" id="ARBA00022643"/>
    </source>
</evidence>
<comment type="cofactor">
    <cofactor evidence="1">
        <name>FMN</name>
        <dbReference type="ChEBI" id="CHEBI:58210"/>
    </cofactor>
</comment>
<dbReference type="InterPro" id="IPR012349">
    <property type="entry name" value="Split_barrel_FMN-bd"/>
</dbReference>
<evidence type="ECO:0000313" key="6">
    <source>
        <dbReference type="EMBL" id="PHP66772.1"/>
    </source>
</evidence>
<protein>
    <recommendedName>
        <fullName evidence="5">Flavin reductase like domain-containing protein</fullName>
    </recommendedName>
</protein>
<dbReference type="GO" id="GO:0016646">
    <property type="term" value="F:oxidoreductase activity, acting on the CH-NH group of donors, NAD or NADP as acceptor"/>
    <property type="evidence" value="ECO:0007669"/>
    <property type="project" value="UniProtKB-ARBA"/>
</dbReference>